<evidence type="ECO:0000256" key="1">
    <source>
        <dbReference type="SAM" id="Phobius"/>
    </source>
</evidence>
<feature type="transmembrane region" description="Helical" evidence="1">
    <location>
        <begin position="20"/>
        <end position="43"/>
    </location>
</feature>
<proteinExistence type="predicted"/>
<dbReference type="EMBL" id="CAJVCH010530516">
    <property type="protein sequence ID" value="CAG7823776.1"/>
    <property type="molecule type" value="Genomic_DNA"/>
</dbReference>
<dbReference type="PANTHER" id="PTHR11552">
    <property type="entry name" value="GLUCOSE-METHANOL-CHOLINE GMC OXIDOREDUCTASE"/>
    <property type="match status" value="1"/>
</dbReference>
<dbReference type="AlphaFoldDB" id="A0A8J2KZT5"/>
<accession>A0A8J2KZT5</accession>
<keyword evidence="1" id="KW-0472">Membrane</keyword>
<dbReference type="GO" id="GO:0016491">
    <property type="term" value="F:oxidoreductase activity"/>
    <property type="evidence" value="ECO:0007669"/>
    <property type="project" value="TreeGrafter"/>
</dbReference>
<protein>
    <recommendedName>
        <fullName evidence="4">Glucose-methanol-choline oxidoreductase N-terminal domain-containing protein</fullName>
    </recommendedName>
</protein>
<reference evidence="2" key="1">
    <citation type="submission" date="2021-06" db="EMBL/GenBank/DDBJ databases">
        <authorList>
            <person name="Hodson N. C."/>
            <person name="Mongue J. A."/>
            <person name="Jaron S. K."/>
        </authorList>
    </citation>
    <scope>NUCLEOTIDE SEQUENCE</scope>
</reference>
<keyword evidence="3" id="KW-1185">Reference proteome</keyword>
<evidence type="ECO:0000313" key="2">
    <source>
        <dbReference type="EMBL" id="CAG7823776.1"/>
    </source>
</evidence>
<comment type="caution">
    <text evidence="2">The sequence shown here is derived from an EMBL/GenBank/DDBJ whole genome shotgun (WGS) entry which is preliminary data.</text>
</comment>
<name>A0A8J2KZT5_9HEXA</name>
<dbReference type="Proteomes" id="UP000708208">
    <property type="component" value="Unassembled WGS sequence"/>
</dbReference>
<dbReference type="OrthoDB" id="269227at2759"/>
<keyword evidence="1" id="KW-1133">Transmembrane helix</keyword>
<organism evidence="2 3">
    <name type="scientific">Allacma fusca</name>
    <dbReference type="NCBI Taxonomy" id="39272"/>
    <lineage>
        <taxon>Eukaryota</taxon>
        <taxon>Metazoa</taxon>
        <taxon>Ecdysozoa</taxon>
        <taxon>Arthropoda</taxon>
        <taxon>Hexapoda</taxon>
        <taxon>Collembola</taxon>
        <taxon>Symphypleona</taxon>
        <taxon>Sminthuridae</taxon>
        <taxon>Allacma</taxon>
    </lineage>
</organism>
<sequence length="158" mass="17851">MNRNGVDLALLQNAIIPISTTFSIQLIIFVIATVPQFFTSYFIHENFIDRLTSYHNGNDTFDFIIVGGGSAGSVLANRLSENFTKSENYRGEWDNERYHSHGGNLDVREPPYKALSAMYCKAAEEMGIPRKDLNADFIEGCSPIYNTQQHVNGRRHDT</sequence>
<gene>
    <name evidence="2" type="ORF">AFUS01_LOCUS33971</name>
</gene>
<evidence type="ECO:0000313" key="3">
    <source>
        <dbReference type="Proteomes" id="UP000708208"/>
    </source>
</evidence>
<feature type="non-terminal residue" evidence="2">
    <location>
        <position position="1"/>
    </location>
</feature>
<dbReference type="GO" id="GO:0050660">
    <property type="term" value="F:flavin adenine dinucleotide binding"/>
    <property type="evidence" value="ECO:0007669"/>
    <property type="project" value="InterPro"/>
</dbReference>
<dbReference type="PANTHER" id="PTHR11552:SF147">
    <property type="entry name" value="CHOLINE DEHYDROGENASE, MITOCHONDRIAL"/>
    <property type="match status" value="1"/>
</dbReference>
<evidence type="ECO:0008006" key="4">
    <source>
        <dbReference type="Google" id="ProtNLM"/>
    </source>
</evidence>
<dbReference type="InterPro" id="IPR012132">
    <property type="entry name" value="GMC_OxRdtase"/>
</dbReference>
<keyword evidence="1" id="KW-0812">Transmembrane</keyword>